<evidence type="ECO:0000313" key="2">
    <source>
        <dbReference type="EMBL" id="ALL14085.1"/>
    </source>
</evidence>
<reference evidence="2 3" key="1">
    <citation type="submission" date="2015-10" db="EMBL/GenBank/DDBJ databases">
        <title>Conservation of the essential genome among Caulobacter and Brevundimonas species.</title>
        <authorList>
            <person name="Scott D."/>
            <person name="Ely B."/>
        </authorList>
    </citation>
    <scope>NUCLEOTIDE SEQUENCE [LARGE SCALE GENOMIC DNA]</scope>
    <source>
        <strain evidence="2 3">CB4</strain>
    </source>
</reference>
<protein>
    <submittedName>
        <fullName evidence="2">Uncharacterized protein</fullName>
    </submittedName>
</protein>
<proteinExistence type="predicted"/>
<organism evidence="2 3">
    <name type="scientific">Caulobacter henricii</name>
    <dbReference type="NCBI Taxonomy" id="69395"/>
    <lineage>
        <taxon>Bacteria</taxon>
        <taxon>Pseudomonadati</taxon>
        <taxon>Pseudomonadota</taxon>
        <taxon>Alphaproteobacteria</taxon>
        <taxon>Caulobacterales</taxon>
        <taxon>Caulobacteraceae</taxon>
        <taxon>Caulobacter</taxon>
    </lineage>
</organism>
<evidence type="ECO:0000256" key="1">
    <source>
        <dbReference type="SAM" id="MobiDB-lite"/>
    </source>
</evidence>
<gene>
    <name evidence="2" type="ORF">AQ619_12445</name>
</gene>
<evidence type="ECO:0000313" key="3">
    <source>
        <dbReference type="Proteomes" id="UP000056905"/>
    </source>
</evidence>
<feature type="region of interest" description="Disordered" evidence="1">
    <location>
        <begin position="51"/>
        <end position="77"/>
    </location>
</feature>
<accession>A0A0P0P0V0</accession>
<dbReference type="OrthoDB" id="7204361at2"/>
<feature type="compositionally biased region" description="Low complexity" evidence="1">
    <location>
        <begin position="51"/>
        <end position="71"/>
    </location>
</feature>
<dbReference type="STRING" id="69395.AQ619_12445"/>
<name>A0A0P0P0V0_9CAUL</name>
<dbReference type="Proteomes" id="UP000056905">
    <property type="component" value="Chromosome"/>
</dbReference>
<sequence>MYLLLLALAQGPAPQEAQAALQSCEMTSKGWVCHYQIPSVTVVRPLDAAATSATPGETTSATPPAAAPDTRPSADKADSALAARQARLIANCADATWLSLCLPGDRREAKILREAAQAAATLRGKVTALLSESRCDEAVKTALAGGNMALAREARDFCKP</sequence>
<dbReference type="AlphaFoldDB" id="A0A0P0P0V0"/>
<dbReference type="KEGG" id="chq:AQ619_12445"/>
<dbReference type="EMBL" id="CP013002">
    <property type="protein sequence ID" value="ALL14085.1"/>
    <property type="molecule type" value="Genomic_DNA"/>
</dbReference>
<dbReference type="RefSeq" id="WP_062148017.1">
    <property type="nucleotide sequence ID" value="NZ_CP013002.1"/>
</dbReference>
<keyword evidence="3" id="KW-1185">Reference proteome</keyword>